<sequence>MKMKLISLCVLTAMSSYTATVEASSEKPSKEVKVWDITSEVGAIVTSGNTETTTLKGEIKAKHNLENWRNEYKVDGIFKEDEIENDDGEKTKERTNEKYSLSIQGNYKLVEDHSHLFIYGAYASDYFGAYRSETVLSIGYGLRLLSESNMYLDFEIGPGVKRFEYQDSSQEVDKDGNPLAGETESEVIGVGKLDYEWQISDNAKFTQVVSVEYGDTNTKTVSETALLTKINGSLQMKVGYNITHNSDVDAGKENTDTETSLTLVYSF</sequence>
<gene>
    <name evidence="2" type="ORF">N475_16885</name>
</gene>
<keyword evidence="3" id="KW-1185">Reference proteome</keyword>
<protein>
    <recommendedName>
        <fullName evidence="4">Salt-induced outer membrane protein</fullName>
    </recommendedName>
</protein>
<dbReference type="GeneID" id="57363601"/>
<keyword evidence="1" id="KW-0732">Signal</keyword>
<accession>A0A166WGI4</accession>
<dbReference type="Pfam" id="PF04338">
    <property type="entry name" value="DUF481"/>
    <property type="match status" value="1"/>
</dbReference>
<comment type="caution">
    <text evidence="2">The sequence shown here is derived from an EMBL/GenBank/DDBJ whole genome shotgun (WGS) entry which is preliminary data.</text>
</comment>
<dbReference type="AlphaFoldDB" id="A0A166WGI4"/>
<evidence type="ECO:0008006" key="4">
    <source>
        <dbReference type="Google" id="ProtNLM"/>
    </source>
</evidence>
<evidence type="ECO:0000313" key="2">
    <source>
        <dbReference type="EMBL" id="KZN37367.1"/>
    </source>
</evidence>
<dbReference type="EMBL" id="AUYB01000104">
    <property type="protein sequence ID" value="KZN37367.1"/>
    <property type="molecule type" value="Genomic_DNA"/>
</dbReference>
<organism evidence="2 3">
    <name type="scientific">Pseudoalteromonas luteoviolacea DSM 6061</name>
    <dbReference type="NCBI Taxonomy" id="1365250"/>
    <lineage>
        <taxon>Bacteria</taxon>
        <taxon>Pseudomonadati</taxon>
        <taxon>Pseudomonadota</taxon>
        <taxon>Gammaproteobacteria</taxon>
        <taxon>Alteromonadales</taxon>
        <taxon>Pseudoalteromonadaceae</taxon>
        <taxon>Pseudoalteromonas</taxon>
    </lineage>
</organism>
<feature type="chain" id="PRO_5007881814" description="Salt-induced outer membrane protein" evidence="1">
    <location>
        <begin position="20"/>
        <end position="267"/>
    </location>
</feature>
<name>A0A166WGI4_9GAMM</name>
<dbReference type="PATRIC" id="fig|1365250.3.peg.2969"/>
<dbReference type="Proteomes" id="UP000076643">
    <property type="component" value="Unassembled WGS sequence"/>
</dbReference>
<proteinExistence type="predicted"/>
<reference evidence="2 3" key="1">
    <citation type="submission" date="2013-07" db="EMBL/GenBank/DDBJ databases">
        <title>Comparative Genomic and Metabolomic Analysis of Twelve Strains of Pseudoalteromonas luteoviolacea.</title>
        <authorList>
            <person name="Vynne N.G."/>
            <person name="Mansson M."/>
            <person name="Gram L."/>
        </authorList>
    </citation>
    <scope>NUCLEOTIDE SEQUENCE [LARGE SCALE GENOMIC DNA]</scope>
    <source>
        <strain evidence="2 3">DSM 6061</strain>
    </source>
</reference>
<dbReference type="RefSeq" id="WP_063355510.1">
    <property type="nucleotide sequence ID" value="NZ_AQHB01000030.1"/>
</dbReference>
<dbReference type="InterPro" id="IPR007433">
    <property type="entry name" value="DUF481"/>
</dbReference>
<feature type="signal peptide" evidence="1">
    <location>
        <begin position="1"/>
        <end position="19"/>
    </location>
</feature>
<evidence type="ECO:0000313" key="3">
    <source>
        <dbReference type="Proteomes" id="UP000076643"/>
    </source>
</evidence>
<evidence type="ECO:0000256" key="1">
    <source>
        <dbReference type="SAM" id="SignalP"/>
    </source>
</evidence>
<dbReference type="STRING" id="43657.S4054249_18695"/>